<dbReference type="Gene3D" id="1.10.287.1040">
    <property type="entry name" value="Exonuclease VII, small subunit"/>
    <property type="match status" value="1"/>
</dbReference>
<dbReference type="NCBIfam" id="TIGR01280">
    <property type="entry name" value="xseB"/>
    <property type="match status" value="1"/>
</dbReference>
<comment type="subcellular location">
    <subcellularLocation>
        <location evidence="6">Cytoplasm</location>
    </subcellularLocation>
</comment>
<dbReference type="PANTHER" id="PTHR34137">
    <property type="entry name" value="EXODEOXYRIBONUCLEASE 7 SMALL SUBUNIT"/>
    <property type="match status" value="1"/>
</dbReference>
<keyword evidence="3 6" id="KW-0540">Nuclease</keyword>
<comment type="similarity">
    <text evidence="1 6">Belongs to the XseB family.</text>
</comment>
<sequence length="89" mass="9461">MSENISFNSAELGAPVETLGYEQARAELEQVVRQLESGASDLETSIALWERGEALAARCEAWLQGAQERLNAARGTQAGTQGGQEPAAN</sequence>
<name>A0A0K2S0Y7_9MICC</name>
<dbReference type="GO" id="GO:0006308">
    <property type="term" value="P:DNA catabolic process"/>
    <property type="evidence" value="ECO:0007669"/>
    <property type="project" value="UniProtKB-UniRule"/>
</dbReference>
<keyword evidence="4 6" id="KW-0378">Hydrolase</keyword>
<evidence type="ECO:0000256" key="2">
    <source>
        <dbReference type="ARBA" id="ARBA00022490"/>
    </source>
</evidence>
<comment type="function">
    <text evidence="6">Bidirectionally degrades single-stranded DNA into large acid-insoluble oligonucleotides, which are then degraded further into small acid-soluble oligonucleotides.</text>
</comment>
<evidence type="ECO:0000256" key="3">
    <source>
        <dbReference type="ARBA" id="ARBA00022722"/>
    </source>
</evidence>
<evidence type="ECO:0000256" key="6">
    <source>
        <dbReference type="HAMAP-Rule" id="MF_00337"/>
    </source>
</evidence>
<organism evidence="7">
    <name type="scientific">Rothia mucilaginosa</name>
    <dbReference type="NCBI Taxonomy" id="43675"/>
    <lineage>
        <taxon>Bacteria</taxon>
        <taxon>Bacillati</taxon>
        <taxon>Actinomycetota</taxon>
        <taxon>Actinomycetes</taxon>
        <taxon>Micrococcales</taxon>
        <taxon>Micrococcaceae</taxon>
        <taxon>Rothia</taxon>
    </lineage>
</organism>
<evidence type="ECO:0000313" key="8">
    <source>
        <dbReference type="Proteomes" id="UP000066203"/>
    </source>
</evidence>
<dbReference type="PANTHER" id="PTHR34137:SF1">
    <property type="entry name" value="EXODEOXYRIBONUCLEASE 7 SMALL SUBUNIT"/>
    <property type="match status" value="1"/>
</dbReference>
<evidence type="ECO:0000256" key="1">
    <source>
        <dbReference type="ARBA" id="ARBA00009998"/>
    </source>
</evidence>
<dbReference type="InterPro" id="IPR037004">
    <property type="entry name" value="Exonuc_VII_ssu_sf"/>
</dbReference>
<dbReference type="PATRIC" id="fig|43675.28.peg.1269"/>
<comment type="subunit">
    <text evidence="6">Heterooligomer composed of large and small subunits.</text>
</comment>
<dbReference type="SUPFAM" id="SSF116842">
    <property type="entry name" value="XseB-like"/>
    <property type="match status" value="1"/>
</dbReference>
<protein>
    <recommendedName>
        <fullName evidence="6">Exodeoxyribonuclease 7 small subunit</fullName>
        <ecNumber evidence="6">3.1.11.6</ecNumber>
    </recommendedName>
    <alternativeName>
        <fullName evidence="6">Exodeoxyribonuclease VII small subunit</fullName>
        <shortName evidence="6">Exonuclease VII small subunit</shortName>
    </alternativeName>
</protein>
<dbReference type="GO" id="GO:0005829">
    <property type="term" value="C:cytosol"/>
    <property type="evidence" value="ECO:0007669"/>
    <property type="project" value="TreeGrafter"/>
</dbReference>
<dbReference type="Proteomes" id="UP000066203">
    <property type="component" value="Chromosome"/>
</dbReference>
<gene>
    <name evidence="6" type="primary">xseB</name>
    <name evidence="7" type="ORF">RM6536_1240</name>
</gene>
<comment type="catalytic activity">
    <reaction evidence="6">
        <text>Exonucleolytic cleavage in either 5'- to 3'- or 3'- to 5'-direction to yield nucleoside 5'-phosphates.</text>
        <dbReference type="EC" id="3.1.11.6"/>
    </reaction>
</comment>
<dbReference type="HAMAP" id="MF_00337">
    <property type="entry name" value="Exonuc_7_S"/>
    <property type="match status" value="1"/>
</dbReference>
<reference evidence="8" key="1">
    <citation type="submission" date="2015-08" db="EMBL/GenBank/DDBJ databases">
        <title>Complete genome sequence of Rothia mucilaginosa strain NUM-Rm6536.</title>
        <authorList>
            <person name="Nambu T."/>
        </authorList>
    </citation>
    <scope>NUCLEOTIDE SEQUENCE [LARGE SCALE GENOMIC DNA]</scope>
    <source>
        <strain evidence="8">NUM-Rm6536</strain>
    </source>
</reference>
<accession>A0A0K2S0Y7</accession>
<dbReference type="GO" id="GO:0008855">
    <property type="term" value="F:exodeoxyribonuclease VII activity"/>
    <property type="evidence" value="ECO:0007669"/>
    <property type="project" value="UniProtKB-UniRule"/>
</dbReference>
<dbReference type="EC" id="3.1.11.6" evidence="6"/>
<dbReference type="Pfam" id="PF02609">
    <property type="entry name" value="Exonuc_VII_S"/>
    <property type="match status" value="1"/>
</dbReference>
<dbReference type="EMBL" id="AP014938">
    <property type="protein sequence ID" value="BAS20487.1"/>
    <property type="molecule type" value="Genomic_DNA"/>
</dbReference>
<keyword evidence="5 6" id="KW-0269">Exonuclease</keyword>
<evidence type="ECO:0000256" key="4">
    <source>
        <dbReference type="ARBA" id="ARBA00022801"/>
    </source>
</evidence>
<keyword evidence="2 6" id="KW-0963">Cytoplasm</keyword>
<dbReference type="AlphaFoldDB" id="A0A0K2S0Y7"/>
<evidence type="ECO:0000256" key="5">
    <source>
        <dbReference type="ARBA" id="ARBA00022839"/>
    </source>
</evidence>
<dbReference type="RefSeq" id="WP_060824467.1">
    <property type="nucleotide sequence ID" value="NZ_AP014938.1"/>
</dbReference>
<dbReference type="InterPro" id="IPR003761">
    <property type="entry name" value="Exonuc_VII_S"/>
</dbReference>
<proteinExistence type="inferred from homology"/>
<dbReference type="NCBIfam" id="NF002139">
    <property type="entry name" value="PRK00977.1-3"/>
    <property type="match status" value="1"/>
</dbReference>
<dbReference type="GO" id="GO:0009318">
    <property type="term" value="C:exodeoxyribonuclease VII complex"/>
    <property type="evidence" value="ECO:0007669"/>
    <property type="project" value="UniProtKB-UniRule"/>
</dbReference>
<evidence type="ECO:0000313" key="7">
    <source>
        <dbReference type="EMBL" id="BAS20487.1"/>
    </source>
</evidence>